<dbReference type="Gene3D" id="3.90.1150.10">
    <property type="entry name" value="Aspartate Aminotransferase, domain 1"/>
    <property type="match status" value="1"/>
</dbReference>
<dbReference type="InterPro" id="IPR000192">
    <property type="entry name" value="Aminotrans_V_dom"/>
</dbReference>
<dbReference type="SUPFAM" id="SSF53383">
    <property type="entry name" value="PLP-dependent transferases"/>
    <property type="match status" value="1"/>
</dbReference>
<evidence type="ECO:0000313" key="12">
    <source>
        <dbReference type="EMBL" id="MER9406448.1"/>
    </source>
</evidence>
<dbReference type="PANTHER" id="PTHR11601:SF34">
    <property type="entry name" value="CYSTEINE DESULFURASE"/>
    <property type="match status" value="1"/>
</dbReference>
<dbReference type="PIRSF" id="PIRSF005572">
    <property type="entry name" value="NifS"/>
    <property type="match status" value="1"/>
</dbReference>
<evidence type="ECO:0000256" key="3">
    <source>
        <dbReference type="ARBA" id="ARBA00006490"/>
    </source>
</evidence>
<organism evidence="12 13">
    <name type="scientific">Mesorhizobium caraganae</name>
    <dbReference type="NCBI Taxonomy" id="483206"/>
    <lineage>
        <taxon>Bacteria</taxon>
        <taxon>Pseudomonadati</taxon>
        <taxon>Pseudomonadota</taxon>
        <taxon>Alphaproteobacteria</taxon>
        <taxon>Hyphomicrobiales</taxon>
        <taxon>Phyllobacteriaceae</taxon>
        <taxon>Mesorhizobium</taxon>
    </lineage>
</organism>
<dbReference type="InterPro" id="IPR015422">
    <property type="entry name" value="PyrdxlP-dep_Trfase_small"/>
</dbReference>
<dbReference type="InterPro" id="IPR016454">
    <property type="entry name" value="Cysteine_dSase"/>
</dbReference>
<comment type="cofactor">
    <cofactor evidence="1">
        <name>pyridoxal 5'-phosphate</name>
        <dbReference type="ChEBI" id="CHEBI:597326"/>
    </cofactor>
</comment>
<keyword evidence="13" id="KW-1185">Reference proteome</keyword>
<protein>
    <recommendedName>
        <fullName evidence="4">Cysteine desulfurase</fullName>
    </recommendedName>
</protein>
<accession>A0ABV1Z3A4</accession>
<dbReference type="RefSeq" id="WP_352559790.1">
    <property type="nucleotide sequence ID" value="NZ_JAMYQB010000017.1"/>
</dbReference>
<keyword evidence="8" id="KW-0408">Iron</keyword>
<dbReference type="Gene3D" id="1.10.260.50">
    <property type="match status" value="1"/>
</dbReference>
<evidence type="ECO:0000259" key="11">
    <source>
        <dbReference type="Pfam" id="PF00266"/>
    </source>
</evidence>
<evidence type="ECO:0000256" key="7">
    <source>
        <dbReference type="ARBA" id="ARBA00022898"/>
    </source>
</evidence>
<name>A0ABV1Z3A4_9HYPH</name>
<evidence type="ECO:0000256" key="5">
    <source>
        <dbReference type="ARBA" id="ARBA00022679"/>
    </source>
</evidence>
<sequence length="387" mass="39539">MAAARAYLDYNASAPLITEAREAMIAALDLVANPSSVHAEGRAARRLIENARRDVAMLVNAKPEHVVFTSGATEAASTLLTPDWQMGRGTVRMSRLYVCEADHPCLLNGGRFPAAQVTRIGVDANGIANLAQLTAALVAHDKADGLPLVAIHAANNETGVIQPVEAIAAIVKAAGGILVVDAVQAAGRVSIDMSAGYADYLILSSHKIGGPKGVGAIVAAADLMMPKPLINGGGQEKGHRGGTENLAAIAGFGAAARQALAGLNGVDALAQRRDEVETIIKTLVPDAEIFGTGVPRLANTTFFAIPGIKAETVQIAFDLAGVALSAGSACSSGKVGPSHVLKAMGYGDSLGALRVSIGHATSAGDIELFRTALAGIAQRRAGREQAA</sequence>
<dbReference type="Pfam" id="PF00266">
    <property type="entry name" value="Aminotran_5"/>
    <property type="match status" value="1"/>
</dbReference>
<dbReference type="Proteomes" id="UP001433071">
    <property type="component" value="Unassembled WGS sequence"/>
</dbReference>
<dbReference type="PANTHER" id="PTHR11601">
    <property type="entry name" value="CYSTEINE DESULFURYLASE FAMILY MEMBER"/>
    <property type="match status" value="1"/>
</dbReference>
<reference evidence="12 13" key="1">
    <citation type="journal article" date="2024" name="Proc. Natl. Acad. Sci. U.S.A.">
        <title>The evolutionary genomics of adaptation to stress in wild rhizobium bacteria.</title>
        <authorList>
            <person name="Kehlet-Delgado H."/>
            <person name="Montoya A.P."/>
            <person name="Jensen K.T."/>
            <person name="Wendlandt C.E."/>
            <person name="Dexheimer C."/>
            <person name="Roberts M."/>
            <person name="Torres Martinez L."/>
            <person name="Friesen M.L."/>
            <person name="Griffitts J.S."/>
            <person name="Porter S.S."/>
        </authorList>
    </citation>
    <scope>NUCLEOTIDE SEQUENCE [LARGE SCALE GENOMIC DNA]</scope>
    <source>
        <strain evidence="12 13">M0641</strain>
    </source>
</reference>
<comment type="caution">
    <text evidence="12">The sequence shown here is derived from an EMBL/GenBank/DDBJ whole genome shotgun (WGS) entry which is preliminary data.</text>
</comment>
<evidence type="ECO:0000256" key="1">
    <source>
        <dbReference type="ARBA" id="ARBA00001933"/>
    </source>
</evidence>
<dbReference type="InterPro" id="IPR015424">
    <property type="entry name" value="PyrdxlP-dep_Trfase"/>
</dbReference>
<evidence type="ECO:0000256" key="9">
    <source>
        <dbReference type="ARBA" id="ARBA00023014"/>
    </source>
</evidence>
<evidence type="ECO:0000256" key="4">
    <source>
        <dbReference type="ARBA" id="ARBA00013558"/>
    </source>
</evidence>
<comment type="function">
    <text evidence="2">Catalyzes the removal of elemental sulfur atoms from cysteine to produce alanine. Seems to participate in the biosynthesis of the nitrogenase metalloclusters by providing the inorganic sulfur required for the Fe-S core formation.</text>
</comment>
<keyword evidence="5" id="KW-0808">Transferase</keyword>
<keyword evidence="6" id="KW-0479">Metal-binding</keyword>
<comment type="similarity">
    <text evidence="3">Belongs to the class-V pyridoxal-phosphate-dependent aminotransferase family. NifS/IscS subfamily.</text>
</comment>
<evidence type="ECO:0000256" key="6">
    <source>
        <dbReference type="ARBA" id="ARBA00022723"/>
    </source>
</evidence>
<evidence type="ECO:0000256" key="10">
    <source>
        <dbReference type="ARBA" id="ARBA00050776"/>
    </source>
</evidence>
<keyword evidence="7" id="KW-0663">Pyridoxal phosphate</keyword>
<evidence type="ECO:0000256" key="8">
    <source>
        <dbReference type="ARBA" id="ARBA00023004"/>
    </source>
</evidence>
<gene>
    <name evidence="12" type="ORF">NKI36_20655</name>
</gene>
<evidence type="ECO:0000256" key="2">
    <source>
        <dbReference type="ARBA" id="ARBA00003120"/>
    </source>
</evidence>
<keyword evidence="9" id="KW-0411">Iron-sulfur</keyword>
<proteinExistence type="inferred from homology"/>
<feature type="domain" description="Aminotransferase class V" evidence="11">
    <location>
        <begin position="7"/>
        <end position="369"/>
    </location>
</feature>
<evidence type="ECO:0000313" key="13">
    <source>
        <dbReference type="Proteomes" id="UP001433071"/>
    </source>
</evidence>
<comment type="catalytic activity">
    <reaction evidence="10">
        <text>(sulfur carrier)-H + L-cysteine = (sulfur carrier)-SH + L-alanine</text>
        <dbReference type="Rhea" id="RHEA:43892"/>
        <dbReference type="Rhea" id="RHEA-COMP:14737"/>
        <dbReference type="Rhea" id="RHEA-COMP:14739"/>
        <dbReference type="ChEBI" id="CHEBI:29917"/>
        <dbReference type="ChEBI" id="CHEBI:35235"/>
        <dbReference type="ChEBI" id="CHEBI:57972"/>
        <dbReference type="ChEBI" id="CHEBI:64428"/>
        <dbReference type="EC" id="2.8.1.7"/>
    </reaction>
</comment>
<dbReference type="Gene3D" id="3.40.640.10">
    <property type="entry name" value="Type I PLP-dependent aspartate aminotransferase-like (Major domain)"/>
    <property type="match status" value="1"/>
</dbReference>
<dbReference type="InterPro" id="IPR015421">
    <property type="entry name" value="PyrdxlP-dep_Trfase_major"/>
</dbReference>
<dbReference type="EMBL" id="JAMYQB010000017">
    <property type="protein sequence ID" value="MER9406448.1"/>
    <property type="molecule type" value="Genomic_DNA"/>
</dbReference>